<evidence type="ECO:0000256" key="5">
    <source>
        <dbReference type="ARBA" id="ARBA00022691"/>
    </source>
</evidence>
<dbReference type="EMBL" id="AEWX01000023">
    <property type="protein sequence ID" value="EGC19898.1"/>
    <property type="molecule type" value="Genomic_DNA"/>
</dbReference>
<comment type="catalytic activity">
    <reaction evidence="6">
        <text>L-lysyl-[protein] + 3 S-adenosyl-L-methionine = N(6),N(6),N(6)-trimethyl-L-lysyl-[protein] + 3 S-adenosyl-L-homocysteine + 3 H(+)</text>
        <dbReference type="Rhea" id="RHEA:54192"/>
        <dbReference type="Rhea" id="RHEA-COMP:9752"/>
        <dbReference type="Rhea" id="RHEA-COMP:13826"/>
        <dbReference type="ChEBI" id="CHEBI:15378"/>
        <dbReference type="ChEBI" id="CHEBI:29969"/>
        <dbReference type="ChEBI" id="CHEBI:57856"/>
        <dbReference type="ChEBI" id="CHEBI:59789"/>
        <dbReference type="ChEBI" id="CHEBI:61961"/>
    </reaction>
</comment>
<dbReference type="EC" id="2.1.1.-" evidence="6"/>
<keyword evidence="5 6" id="KW-0949">S-adenosyl-L-methionine</keyword>
<dbReference type="GO" id="GO:0016279">
    <property type="term" value="F:protein-lysine N-methyltransferase activity"/>
    <property type="evidence" value="ECO:0007669"/>
    <property type="project" value="RHEA"/>
</dbReference>
<dbReference type="SUPFAM" id="SSF53335">
    <property type="entry name" value="S-adenosyl-L-methionine-dependent methyltransferases"/>
    <property type="match status" value="1"/>
</dbReference>
<dbReference type="InterPro" id="IPR029063">
    <property type="entry name" value="SAM-dependent_MTases_sf"/>
</dbReference>
<name>F0F7H9_9BACT</name>
<keyword evidence="4 6" id="KW-0808">Transferase</keyword>
<dbReference type="HAMAP" id="MF_00735">
    <property type="entry name" value="Methyltr_PrmA"/>
    <property type="match status" value="1"/>
</dbReference>
<dbReference type="InterPro" id="IPR050078">
    <property type="entry name" value="Ribosomal_L11_MeTrfase_PrmA"/>
</dbReference>
<dbReference type="GO" id="GO:0005737">
    <property type="term" value="C:cytoplasm"/>
    <property type="evidence" value="ECO:0007669"/>
    <property type="project" value="UniProtKB-SubCell"/>
</dbReference>
<comment type="subcellular location">
    <subcellularLocation>
        <location evidence="6">Cytoplasm</location>
    </subcellularLocation>
</comment>
<protein>
    <recommendedName>
        <fullName evidence="6">Ribosomal protein L11 methyltransferase</fullName>
        <shortName evidence="6">L11 Mtase</shortName>
        <ecNumber evidence="6">2.1.1.-</ecNumber>
    </recommendedName>
</protein>
<gene>
    <name evidence="6 7" type="primary">prmA</name>
    <name evidence="7" type="ORF">HMPREF9141_1546</name>
</gene>
<keyword evidence="8" id="KW-1185">Reference proteome</keyword>
<comment type="function">
    <text evidence="6">Methylates ribosomal protein L11.</text>
</comment>
<evidence type="ECO:0000313" key="7">
    <source>
        <dbReference type="EMBL" id="EGC19898.1"/>
    </source>
</evidence>
<dbReference type="HOGENOM" id="CLU_049382_0_0_10"/>
<dbReference type="Pfam" id="PF06325">
    <property type="entry name" value="PrmA"/>
    <property type="match status" value="1"/>
</dbReference>
<dbReference type="Proteomes" id="UP000005697">
    <property type="component" value="Unassembled WGS sequence"/>
</dbReference>
<dbReference type="GO" id="GO:0032259">
    <property type="term" value="P:methylation"/>
    <property type="evidence" value="ECO:0007669"/>
    <property type="project" value="UniProtKB-KW"/>
</dbReference>
<comment type="caution">
    <text evidence="7">The sequence shown here is derived from an EMBL/GenBank/DDBJ whole genome shotgun (WGS) entry which is preliminary data.</text>
</comment>
<keyword evidence="7" id="KW-0687">Ribonucleoprotein</keyword>
<feature type="binding site" evidence="6">
    <location>
        <position position="159"/>
    </location>
    <ligand>
        <name>S-adenosyl-L-methionine</name>
        <dbReference type="ChEBI" id="CHEBI:59789"/>
    </ligand>
</feature>
<dbReference type="PANTHER" id="PTHR43648">
    <property type="entry name" value="ELECTRON TRANSFER FLAVOPROTEIN BETA SUBUNIT LYSINE METHYLTRANSFERASE"/>
    <property type="match status" value="1"/>
</dbReference>
<evidence type="ECO:0000256" key="6">
    <source>
        <dbReference type="HAMAP-Rule" id="MF_00735"/>
    </source>
</evidence>
<dbReference type="OrthoDB" id="9785995at2"/>
<dbReference type="Gene3D" id="3.40.50.150">
    <property type="entry name" value="Vaccinia Virus protein VP39"/>
    <property type="match status" value="1"/>
</dbReference>
<dbReference type="PANTHER" id="PTHR43648:SF1">
    <property type="entry name" value="ELECTRON TRANSFER FLAVOPROTEIN BETA SUBUNIT LYSINE METHYLTRANSFERASE"/>
    <property type="match status" value="1"/>
</dbReference>
<dbReference type="eggNOG" id="COG2264">
    <property type="taxonomic scope" value="Bacteria"/>
</dbReference>
<evidence type="ECO:0000313" key="8">
    <source>
        <dbReference type="Proteomes" id="UP000005697"/>
    </source>
</evidence>
<dbReference type="RefSeq" id="WP_007366300.1">
    <property type="nucleotide sequence ID" value="NZ_GL872282.1"/>
</dbReference>
<feature type="binding site" evidence="6">
    <location>
        <position position="181"/>
    </location>
    <ligand>
        <name>S-adenosyl-L-methionine</name>
        <dbReference type="ChEBI" id="CHEBI:59789"/>
    </ligand>
</feature>
<keyword evidence="7" id="KW-0689">Ribosomal protein</keyword>
<dbReference type="NCBIfam" id="NF001785">
    <property type="entry name" value="PRK00517.2-2"/>
    <property type="match status" value="1"/>
</dbReference>
<proteinExistence type="inferred from homology"/>
<feature type="binding site" evidence="6">
    <location>
        <position position="224"/>
    </location>
    <ligand>
        <name>S-adenosyl-L-methionine</name>
        <dbReference type="ChEBI" id="CHEBI:59789"/>
    </ligand>
</feature>
<dbReference type="CDD" id="cd02440">
    <property type="entry name" value="AdoMet_MTases"/>
    <property type="match status" value="1"/>
</dbReference>
<evidence type="ECO:0000256" key="3">
    <source>
        <dbReference type="ARBA" id="ARBA00022603"/>
    </source>
</evidence>
<dbReference type="InterPro" id="IPR004498">
    <property type="entry name" value="Ribosomal_PrmA_MeTrfase"/>
</dbReference>
<comment type="similarity">
    <text evidence="1 6">Belongs to the methyltransferase superfamily. PrmA family.</text>
</comment>
<organism evidence="7 8">
    <name type="scientific">Prevotella multiformis DSM 16608</name>
    <dbReference type="NCBI Taxonomy" id="888743"/>
    <lineage>
        <taxon>Bacteria</taxon>
        <taxon>Pseudomonadati</taxon>
        <taxon>Bacteroidota</taxon>
        <taxon>Bacteroidia</taxon>
        <taxon>Bacteroidales</taxon>
        <taxon>Prevotellaceae</taxon>
        <taxon>Prevotella</taxon>
    </lineage>
</organism>
<reference evidence="7 8" key="1">
    <citation type="submission" date="2011-01" db="EMBL/GenBank/DDBJ databases">
        <authorList>
            <person name="Muzny D."/>
            <person name="Qin X."/>
            <person name="Deng J."/>
            <person name="Jiang H."/>
            <person name="Liu Y."/>
            <person name="Qu J."/>
            <person name="Song X.-Z."/>
            <person name="Zhang L."/>
            <person name="Thornton R."/>
            <person name="Coyle M."/>
            <person name="Francisco L."/>
            <person name="Jackson L."/>
            <person name="Javaid M."/>
            <person name="Korchina V."/>
            <person name="Kovar C."/>
            <person name="Mata R."/>
            <person name="Mathew T."/>
            <person name="Ngo R."/>
            <person name="Nguyen L."/>
            <person name="Nguyen N."/>
            <person name="Okwuonu G."/>
            <person name="Ongeri F."/>
            <person name="Pham C."/>
            <person name="Simmons D."/>
            <person name="Wilczek-Boney K."/>
            <person name="Hale W."/>
            <person name="Jakkamsetti A."/>
            <person name="Pham P."/>
            <person name="Ruth R."/>
            <person name="San Lucas F."/>
            <person name="Warren J."/>
            <person name="Zhang J."/>
            <person name="Zhao Z."/>
            <person name="Zhou C."/>
            <person name="Zhu D."/>
            <person name="Lee S."/>
            <person name="Bess C."/>
            <person name="Blankenburg K."/>
            <person name="Forbes L."/>
            <person name="Fu Q."/>
            <person name="Gubbala S."/>
            <person name="Hirani K."/>
            <person name="Jayaseelan J.C."/>
            <person name="Lara F."/>
            <person name="Munidasa M."/>
            <person name="Palculict T."/>
            <person name="Patil S."/>
            <person name="Pu L.-L."/>
            <person name="Saada N."/>
            <person name="Tang L."/>
            <person name="Weissenberger G."/>
            <person name="Zhu Y."/>
            <person name="Hemphill L."/>
            <person name="Shang Y."/>
            <person name="Youmans B."/>
            <person name="Ayvaz T."/>
            <person name="Ross M."/>
            <person name="Santibanez J."/>
            <person name="Aqrawi P."/>
            <person name="Gross S."/>
            <person name="Joshi V."/>
            <person name="Fowler G."/>
            <person name="Nazareth L."/>
            <person name="Reid J."/>
            <person name="Worley K."/>
            <person name="Petrosino J."/>
            <person name="Highlander S."/>
            <person name="Gibbs R."/>
        </authorList>
    </citation>
    <scope>NUCLEOTIDE SEQUENCE [LARGE SCALE GENOMIC DNA]</scope>
    <source>
        <strain evidence="7 8">DSM 16608</strain>
    </source>
</reference>
<evidence type="ECO:0000256" key="4">
    <source>
        <dbReference type="ARBA" id="ARBA00022679"/>
    </source>
</evidence>
<keyword evidence="3 6" id="KW-0489">Methyltransferase</keyword>
<accession>F0F7H9</accession>
<dbReference type="AlphaFoldDB" id="F0F7H9"/>
<sequence length="288" mass="31567">MKYIQAKFTAEPDSQDVRDIIAALAGEVGFESFSDGPEGLVGYCQENLFDADALGYAMKSLPMPGVDVSFTVSKVEDRNWNEKWEESGFSPILIDDRCAIVCKDMEKAEACQPALKAIPMKIVIDAQQAFGTGTHETTYMIVSLLLNMDLKGKRVLDCGCGTGILSIVAAKCGAKEAVCYDIDEWSVRNAQHNAELNGVEIDVLEGDKSVLSHISGVFDIIMANINRNIILEDLEAFASVTTTDSKIILSGFYGQDADPILQKAAELGLKERRRLSNHDWCCLLLERA</sequence>
<feature type="binding site" evidence="6">
    <location>
        <position position="138"/>
    </location>
    <ligand>
        <name>S-adenosyl-L-methionine</name>
        <dbReference type="ChEBI" id="CHEBI:59789"/>
    </ligand>
</feature>
<dbReference type="GO" id="GO:0005840">
    <property type="term" value="C:ribosome"/>
    <property type="evidence" value="ECO:0007669"/>
    <property type="project" value="UniProtKB-KW"/>
</dbReference>
<keyword evidence="2 6" id="KW-0963">Cytoplasm</keyword>
<evidence type="ECO:0000256" key="1">
    <source>
        <dbReference type="ARBA" id="ARBA00009741"/>
    </source>
</evidence>
<dbReference type="STRING" id="888743.HMPREF9141_1546"/>
<evidence type="ECO:0000256" key="2">
    <source>
        <dbReference type="ARBA" id="ARBA00022490"/>
    </source>
</evidence>